<name>A0A0A9B571_ARUDO</name>
<protein>
    <submittedName>
        <fullName evidence="1">Uncharacterized protein</fullName>
    </submittedName>
</protein>
<accession>A0A0A9B571</accession>
<reference evidence="1" key="2">
    <citation type="journal article" date="2015" name="Data Brief">
        <title>Shoot transcriptome of the giant reed, Arundo donax.</title>
        <authorList>
            <person name="Barrero R.A."/>
            <person name="Guerrero F.D."/>
            <person name="Moolhuijzen P."/>
            <person name="Goolsby J.A."/>
            <person name="Tidwell J."/>
            <person name="Bellgard S.E."/>
            <person name="Bellgard M.I."/>
        </authorList>
    </citation>
    <scope>NUCLEOTIDE SEQUENCE</scope>
    <source>
        <tissue evidence="1">Shoot tissue taken approximately 20 cm above the soil surface</tissue>
    </source>
</reference>
<evidence type="ECO:0000313" key="1">
    <source>
        <dbReference type="EMBL" id="JAD59094.1"/>
    </source>
</evidence>
<proteinExistence type="predicted"/>
<dbReference type="AlphaFoldDB" id="A0A0A9B571"/>
<reference evidence="1" key="1">
    <citation type="submission" date="2014-09" db="EMBL/GenBank/DDBJ databases">
        <authorList>
            <person name="Magalhaes I.L.F."/>
            <person name="Oliveira U."/>
            <person name="Santos F.R."/>
            <person name="Vidigal T.H.D.A."/>
            <person name="Brescovit A.D."/>
            <person name="Santos A.J."/>
        </authorList>
    </citation>
    <scope>NUCLEOTIDE SEQUENCE</scope>
    <source>
        <tissue evidence="1">Shoot tissue taken approximately 20 cm above the soil surface</tissue>
    </source>
</reference>
<sequence>MIQTEKITMPAPFFHVSLGSYGYISAFLKMKSCMGKG</sequence>
<organism evidence="1">
    <name type="scientific">Arundo donax</name>
    <name type="common">Giant reed</name>
    <name type="synonym">Donax arundinaceus</name>
    <dbReference type="NCBI Taxonomy" id="35708"/>
    <lineage>
        <taxon>Eukaryota</taxon>
        <taxon>Viridiplantae</taxon>
        <taxon>Streptophyta</taxon>
        <taxon>Embryophyta</taxon>
        <taxon>Tracheophyta</taxon>
        <taxon>Spermatophyta</taxon>
        <taxon>Magnoliopsida</taxon>
        <taxon>Liliopsida</taxon>
        <taxon>Poales</taxon>
        <taxon>Poaceae</taxon>
        <taxon>PACMAD clade</taxon>
        <taxon>Arundinoideae</taxon>
        <taxon>Arundineae</taxon>
        <taxon>Arundo</taxon>
    </lineage>
</organism>
<dbReference type="EMBL" id="GBRH01238801">
    <property type="protein sequence ID" value="JAD59094.1"/>
    <property type="molecule type" value="Transcribed_RNA"/>
</dbReference>